<name>C4V6U1_VAIC1</name>
<dbReference type="Gene3D" id="3.40.50.300">
    <property type="entry name" value="P-loop containing nucleotide triphosphate hydrolases"/>
    <property type="match status" value="1"/>
</dbReference>
<dbReference type="Pfam" id="PF00005">
    <property type="entry name" value="ABC_tran"/>
    <property type="match status" value="1"/>
</dbReference>
<dbReference type="InParanoid" id="C4V6U1"/>
<dbReference type="VEuPathDB" id="MicrosporidiaDB:NCER_100137"/>
<evidence type="ECO:0000256" key="7">
    <source>
        <dbReference type="SAM" id="Phobius"/>
    </source>
</evidence>
<gene>
    <name evidence="9" type="ORF">NCER_100137</name>
</gene>
<evidence type="ECO:0000256" key="4">
    <source>
        <dbReference type="ARBA" id="ARBA00022840"/>
    </source>
</evidence>
<dbReference type="GO" id="GO:0016887">
    <property type="term" value="F:ATP hydrolysis activity"/>
    <property type="evidence" value="ECO:0007669"/>
    <property type="project" value="InterPro"/>
</dbReference>
<evidence type="ECO:0000259" key="8">
    <source>
        <dbReference type="PROSITE" id="PS50893"/>
    </source>
</evidence>
<feature type="transmembrane region" description="Helical" evidence="7">
    <location>
        <begin position="184"/>
        <end position="204"/>
    </location>
</feature>
<proteinExistence type="predicted"/>
<dbReference type="GO" id="GO:0016020">
    <property type="term" value="C:membrane"/>
    <property type="evidence" value="ECO:0007669"/>
    <property type="project" value="UniProtKB-SubCell"/>
</dbReference>
<accession>C4V6U1</accession>
<dbReference type="InterPro" id="IPR039421">
    <property type="entry name" value="Type_1_exporter"/>
</dbReference>
<dbReference type="PANTHER" id="PTHR24221">
    <property type="entry name" value="ATP-BINDING CASSETTE SUB-FAMILY B"/>
    <property type="match status" value="1"/>
</dbReference>
<evidence type="ECO:0000256" key="6">
    <source>
        <dbReference type="ARBA" id="ARBA00023136"/>
    </source>
</evidence>
<dbReference type="PANTHER" id="PTHR24221:SF503">
    <property type="entry name" value="MITOCHONDRIAL POTASSIUM CHANNEL ATP-BINDING SUBUNIT"/>
    <property type="match status" value="1"/>
</dbReference>
<dbReference type="SUPFAM" id="SSF90123">
    <property type="entry name" value="ABC transporter transmembrane region"/>
    <property type="match status" value="1"/>
</dbReference>
<evidence type="ECO:0000256" key="1">
    <source>
        <dbReference type="ARBA" id="ARBA00004141"/>
    </source>
</evidence>
<dbReference type="Proteomes" id="UP000009082">
    <property type="component" value="Unassembled WGS sequence"/>
</dbReference>
<dbReference type="PROSITE" id="PS50893">
    <property type="entry name" value="ABC_TRANSPORTER_2"/>
    <property type="match status" value="1"/>
</dbReference>
<protein>
    <recommendedName>
        <fullName evidence="8">ABC transporter domain-containing protein</fullName>
    </recommendedName>
</protein>
<dbReference type="Gene3D" id="1.20.1560.10">
    <property type="entry name" value="ABC transporter type 1, transmembrane domain"/>
    <property type="match status" value="1"/>
</dbReference>
<organism evidence="10">
    <name type="scientific">Vairimorpha ceranae (strain BRL01)</name>
    <name type="common">Microsporidian parasite</name>
    <name type="synonym">Nosema ceranae</name>
    <dbReference type="NCBI Taxonomy" id="578460"/>
    <lineage>
        <taxon>Eukaryota</taxon>
        <taxon>Fungi</taxon>
        <taxon>Fungi incertae sedis</taxon>
        <taxon>Microsporidia</taxon>
        <taxon>Nosematidae</taxon>
        <taxon>Vairimorpha</taxon>
    </lineage>
</organism>
<comment type="subcellular location">
    <subcellularLocation>
        <location evidence="1">Membrane</location>
        <topology evidence="1">Multi-pass membrane protein</topology>
    </subcellularLocation>
</comment>
<dbReference type="OMA" id="QWRIKIR"/>
<keyword evidence="2 7" id="KW-0812">Transmembrane</keyword>
<dbReference type="InterPro" id="IPR003593">
    <property type="entry name" value="AAA+_ATPase"/>
</dbReference>
<sequence>MILIDKRIFLPLYMEKSNKTLTYWESAKYILTIVTSNPLFKIVLLPIILLSVLAAKFVVYVLMVVADIDMYFSTSIKKESPEALMIRYMCTPFFHYVIILLNEIIISFFISSIIRQSFCAFTNEYVLVNYDTFHSLGSGQIHAIIQRRLFAIEDFLKLLILNVFHDLTFICIAFYKVYTDIDHRAFYANVLLFIVYLVIMWYIIKMRVYFRLKFNDTYNIVSNKCYSILVNYDVIKSYTNEELELKKLDENLQKVQYQSIIFSCITSFAEFAQKNALVIPNGYILYLALTNTIFTKMNSSSGFLLYNKLFLDVKTRVSKITQDVLKVSQCMTDISDSRIVEAKLDEEYRGINITSFKKSIVFDNVDLYINNLKICIGINLTINKGDKIAIVGKNGSGKSTFLNALLRMREYEGSIQFDDIEMDKISKYSQRNIISYIPQNPGIKEGTILENLKYGKSNISDEKIFDICKEYGSHKIFSNLSEGYHTEAGEMGKYLSGGQKQRVSFIRGVIKNGDIFIYDEHTSNLDSSSQNELIDYIFTSLKFKTSIVILHKQSHLEKFDKIFGFYNGKIRVYNNYNKYLEDHHLY</sequence>
<evidence type="ECO:0000256" key="3">
    <source>
        <dbReference type="ARBA" id="ARBA00022741"/>
    </source>
</evidence>
<dbReference type="PROSITE" id="PS00211">
    <property type="entry name" value="ABC_TRANSPORTER_1"/>
    <property type="match status" value="1"/>
</dbReference>
<evidence type="ECO:0000256" key="5">
    <source>
        <dbReference type="ARBA" id="ARBA00022989"/>
    </source>
</evidence>
<dbReference type="InterPro" id="IPR036640">
    <property type="entry name" value="ABC1_TM_sf"/>
</dbReference>
<dbReference type="InterPro" id="IPR017871">
    <property type="entry name" value="ABC_transporter-like_CS"/>
</dbReference>
<dbReference type="KEGG" id="nce:NCER_100137"/>
<dbReference type="InterPro" id="IPR027417">
    <property type="entry name" value="P-loop_NTPase"/>
</dbReference>
<evidence type="ECO:0000313" key="10">
    <source>
        <dbReference type="Proteomes" id="UP000009082"/>
    </source>
</evidence>
<dbReference type="InterPro" id="IPR003439">
    <property type="entry name" value="ABC_transporter-like_ATP-bd"/>
</dbReference>
<dbReference type="SMART" id="SM00382">
    <property type="entry name" value="AAA"/>
    <property type="match status" value="1"/>
</dbReference>
<evidence type="ECO:0000313" key="9">
    <source>
        <dbReference type="EMBL" id="EEQ83049.1"/>
    </source>
</evidence>
<keyword evidence="6 7" id="KW-0472">Membrane</keyword>
<feature type="domain" description="ABC transporter" evidence="8">
    <location>
        <begin position="360"/>
        <end position="585"/>
    </location>
</feature>
<dbReference type="OrthoDB" id="6500128at2759"/>
<dbReference type="EMBL" id="ACOL01000005">
    <property type="protein sequence ID" value="EEQ83049.1"/>
    <property type="molecule type" value="Genomic_DNA"/>
</dbReference>
<dbReference type="HOGENOM" id="CLU_000604_84_3_1"/>
<dbReference type="AlphaFoldDB" id="C4V6U1"/>
<keyword evidence="3" id="KW-0547">Nucleotide-binding</keyword>
<dbReference type="GO" id="GO:0005524">
    <property type="term" value="F:ATP binding"/>
    <property type="evidence" value="ECO:0007669"/>
    <property type="project" value="UniProtKB-KW"/>
</dbReference>
<feature type="transmembrane region" description="Helical" evidence="7">
    <location>
        <begin position="42"/>
        <end position="66"/>
    </location>
</feature>
<feature type="transmembrane region" description="Helical" evidence="7">
    <location>
        <begin position="86"/>
        <end position="110"/>
    </location>
</feature>
<evidence type="ECO:0000256" key="2">
    <source>
        <dbReference type="ARBA" id="ARBA00022692"/>
    </source>
</evidence>
<keyword evidence="4" id="KW-0067">ATP-binding</keyword>
<keyword evidence="5 7" id="KW-1133">Transmembrane helix</keyword>
<dbReference type="GO" id="GO:0042626">
    <property type="term" value="F:ATPase-coupled transmembrane transporter activity"/>
    <property type="evidence" value="ECO:0007669"/>
    <property type="project" value="TreeGrafter"/>
</dbReference>
<reference evidence="10" key="1">
    <citation type="journal article" date="2009" name="PLoS Pathog.">
        <title>Genomic analyses of the microsporidian Nosema ceranae, an emergent pathogen of honey bees.</title>
        <authorList>
            <person name="Cornman R.S."/>
            <person name="Chen Y.P."/>
            <person name="Schatz M.C."/>
            <person name="Street C."/>
            <person name="Zhao Y."/>
            <person name="Desany B."/>
            <person name="Egholm M."/>
            <person name="Hutchison S."/>
            <person name="Pettis J.S."/>
            <person name="Lipkin W.I."/>
            <person name="Evans J.D."/>
        </authorList>
    </citation>
    <scope>NUCLEOTIDE SEQUENCE [LARGE SCALE GENOMIC DNA]</scope>
    <source>
        <strain evidence="10">BRL01</strain>
    </source>
</reference>
<dbReference type="SUPFAM" id="SSF52540">
    <property type="entry name" value="P-loop containing nucleoside triphosphate hydrolases"/>
    <property type="match status" value="1"/>
</dbReference>